<protein>
    <recommendedName>
        <fullName evidence="8">Cyclin N-terminal domain-containing protein</fullName>
    </recommendedName>
</protein>
<evidence type="ECO:0000259" key="5">
    <source>
        <dbReference type="SMART" id="SM01332"/>
    </source>
</evidence>
<dbReference type="VEuPathDB" id="CryptoDB:Vbra_13008"/>
<dbReference type="InterPro" id="IPR006671">
    <property type="entry name" value="Cyclin_N"/>
</dbReference>
<keyword evidence="1 2" id="KW-0195">Cyclin</keyword>
<dbReference type="AlphaFoldDB" id="A0A0G4ERH8"/>
<accession>A0A0G4ERH8</accession>
<keyword evidence="7" id="KW-1185">Reference proteome</keyword>
<feature type="domain" description="Cyclin C-terminal" evidence="5">
    <location>
        <begin position="231"/>
        <end position="337"/>
    </location>
</feature>
<gene>
    <name evidence="6" type="ORF">Vbra_13008</name>
</gene>
<dbReference type="SUPFAM" id="SSF47954">
    <property type="entry name" value="Cyclin-like"/>
    <property type="match status" value="2"/>
</dbReference>
<dbReference type="InterPro" id="IPR039361">
    <property type="entry name" value="Cyclin"/>
</dbReference>
<dbReference type="GO" id="GO:0016538">
    <property type="term" value="F:cyclin-dependent protein serine/threonine kinase regulator activity"/>
    <property type="evidence" value="ECO:0007669"/>
    <property type="project" value="InterPro"/>
</dbReference>
<dbReference type="Proteomes" id="UP000041254">
    <property type="component" value="Unassembled WGS sequence"/>
</dbReference>
<proteinExistence type="inferred from homology"/>
<dbReference type="Pfam" id="PF02984">
    <property type="entry name" value="Cyclin_C"/>
    <property type="match status" value="1"/>
</dbReference>
<dbReference type="GO" id="GO:0044772">
    <property type="term" value="P:mitotic cell cycle phase transition"/>
    <property type="evidence" value="ECO:0007669"/>
    <property type="project" value="InterPro"/>
</dbReference>
<dbReference type="InterPro" id="IPR036915">
    <property type="entry name" value="Cyclin-like_sf"/>
</dbReference>
<dbReference type="PANTHER" id="PTHR10177">
    <property type="entry name" value="CYCLINS"/>
    <property type="match status" value="1"/>
</dbReference>
<dbReference type="Pfam" id="PF00134">
    <property type="entry name" value="Cyclin_N"/>
    <property type="match status" value="1"/>
</dbReference>
<dbReference type="Gene3D" id="1.10.472.10">
    <property type="entry name" value="Cyclin-like"/>
    <property type="match status" value="2"/>
</dbReference>
<evidence type="ECO:0008006" key="8">
    <source>
        <dbReference type="Google" id="ProtNLM"/>
    </source>
</evidence>
<sequence>MVRKGREKGCDAPVRTKKTTTKNKWAGQKVVKSSSAAARRRTTAGPSVGGSAGQSKAAGKSVRPQLTEEDLKNPKIQQMLCNAQNEELFRIPADWTRYEPDDPTWDEIRVRIAKHLLGCVTGLNMRPSTVFFAMRLFDRFWYKVSVLRWEDLNFGIKLANTKYSVKLISNTYLVAHGCLWLGAKLMEAEVQVAAKHIKVLNKANPKKYTEMCLENMEWCIFEALGFNLATGNEYTYVEVMSETAGLATGSKALELAHRITELAMLSFTFVKYTPRIIAAAALCVARHLELHAKGAEWTDELVHLTRLTASDISSCVQEMASYLPAHLETPDNTIKIDI</sequence>
<dbReference type="EMBL" id="CDMY01000301">
    <property type="protein sequence ID" value="CEM00873.1"/>
    <property type="molecule type" value="Genomic_DNA"/>
</dbReference>
<dbReference type="PhylomeDB" id="A0A0G4ERH8"/>
<evidence type="ECO:0000259" key="4">
    <source>
        <dbReference type="SMART" id="SM00385"/>
    </source>
</evidence>
<evidence type="ECO:0000313" key="6">
    <source>
        <dbReference type="EMBL" id="CEM00873.1"/>
    </source>
</evidence>
<evidence type="ECO:0000256" key="3">
    <source>
        <dbReference type="SAM" id="MobiDB-lite"/>
    </source>
</evidence>
<dbReference type="SMART" id="SM01332">
    <property type="entry name" value="Cyclin_C"/>
    <property type="match status" value="1"/>
</dbReference>
<name>A0A0G4ERH8_VITBC</name>
<feature type="region of interest" description="Disordered" evidence="3">
    <location>
        <begin position="1"/>
        <end position="69"/>
    </location>
</feature>
<reference evidence="6 7" key="1">
    <citation type="submission" date="2014-11" db="EMBL/GenBank/DDBJ databases">
        <authorList>
            <person name="Zhu J."/>
            <person name="Qi W."/>
            <person name="Song R."/>
        </authorList>
    </citation>
    <scope>NUCLEOTIDE SEQUENCE [LARGE SCALE GENOMIC DNA]</scope>
</reference>
<dbReference type="STRING" id="1169540.A0A0G4ERH8"/>
<dbReference type="InParanoid" id="A0A0G4ERH8"/>
<dbReference type="GO" id="GO:0051301">
    <property type="term" value="P:cell division"/>
    <property type="evidence" value="ECO:0007669"/>
    <property type="project" value="UniProtKB-KW"/>
</dbReference>
<dbReference type="InterPro" id="IPR013763">
    <property type="entry name" value="Cyclin-like_dom"/>
</dbReference>
<dbReference type="InterPro" id="IPR004367">
    <property type="entry name" value="Cyclin_C-dom"/>
</dbReference>
<dbReference type="SMART" id="SM00385">
    <property type="entry name" value="CYCLIN"/>
    <property type="match status" value="1"/>
</dbReference>
<comment type="similarity">
    <text evidence="2">Belongs to the cyclin family.</text>
</comment>
<organism evidence="6 7">
    <name type="scientific">Vitrella brassicaformis (strain CCMP3155)</name>
    <dbReference type="NCBI Taxonomy" id="1169540"/>
    <lineage>
        <taxon>Eukaryota</taxon>
        <taxon>Sar</taxon>
        <taxon>Alveolata</taxon>
        <taxon>Colpodellida</taxon>
        <taxon>Vitrellaceae</taxon>
        <taxon>Vitrella</taxon>
    </lineage>
</organism>
<evidence type="ECO:0000313" key="7">
    <source>
        <dbReference type="Proteomes" id="UP000041254"/>
    </source>
</evidence>
<feature type="domain" description="Cyclin-like" evidence="4">
    <location>
        <begin position="235"/>
        <end position="321"/>
    </location>
</feature>
<evidence type="ECO:0000256" key="2">
    <source>
        <dbReference type="RuleBase" id="RU000383"/>
    </source>
</evidence>
<feature type="compositionally biased region" description="Low complexity" evidence="3">
    <location>
        <begin position="53"/>
        <end position="62"/>
    </location>
</feature>
<evidence type="ECO:0000256" key="1">
    <source>
        <dbReference type="ARBA" id="ARBA00023127"/>
    </source>
</evidence>
<dbReference type="OrthoDB" id="5590282at2759"/>